<keyword evidence="2" id="KW-0238">DNA-binding</keyword>
<evidence type="ECO:0000313" key="5">
    <source>
        <dbReference type="EMBL" id="GGW93478.1"/>
    </source>
</evidence>
<sequence>MSSKRRPFFYIHQLEQLVRLQLESTLNPLGITAGQYMILSLISRHEPISSAELSRLVKITAQSMGEFIKYLERKDWILRREDPGNKRVLLIETTVAGRVLLRQCEQEVDNLEKEFFKSVSAQEMTLLEGILKKLSAGQH</sequence>
<protein>
    <recommendedName>
        <fullName evidence="4">HTH marR-type domain-containing protein</fullName>
    </recommendedName>
</protein>
<dbReference type="GO" id="GO:0003700">
    <property type="term" value="F:DNA-binding transcription factor activity"/>
    <property type="evidence" value="ECO:0007669"/>
    <property type="project" value="InterPro"/>
</dbReference>
<organism evidence="5 6">
    <name type="scientific">Advenella faeciporci</name>
    <dbReference type="NCBI Taxonomy" id="797535"/>
    <lineage>
        <taxon>Bacteria</taxon>
        <taxon>Pseudomonadati</taxon>
        <taxon>Pseudomonadota</taxon>
        <taxon>Betaproteobacteria</taxon>
        <taxon>Burkholderiales</taxon>
        <taxon>Alcaligenaceae</taxon>
    </lineage>
</organism>
<dbReference type="InterPro" id="IPR000835">
    <property type="entry name" value="HTH_MarR-typ"/>
</dbReference>
<dbReference type="PANTHER" id="PTHR42756">
    <property type="entry name" value="TRANSCRIPTIONAL REGULATOR, MARR"/>
    <property type="match status" value="1"/>
</dbReference>
<evidence type="ECO:0000313" key="6">
    <source>
        <dbReference type="Proteomes" id="UP000608345"/>
    </source>
</evidence>
<dbReference type="RefSeq" id="WP_268247318.1">
    <property type="nucleotide sequence ID" value="NZ_BAABFY010000046.1"/>
</dbReference>
<dbReference type="PROSITE" id="PS01117">
    <property type="entry name" value="HTH_MARR_1"/>
    <property type="match status" value="1"/>
</dbReference>
<keyword evidence="1" id="KW-0805">Transcription regulation</keyword>
<dbReference type="AlphaFoldDB" id="A0A918JNX8"/>
<comment type="caution">
    <text evidence="5">The sequence shown here is derived from an EMBL/GenBank/DDBJ whole genome shotgun (WGS) entry which is preliminary data.</text>
</comment>
<name>A0A918JNX8_9BURK</name>
<keyword evidence="3" id="KW-0804">Transcription</keyword>
<evidence type="ECO:0000259" key="4">
    <source>
        <dbReference type="PROSITE" id="PS50995"/>
    </source>
</evidence>
<evidence type="ECO:0000256" key="2">
    <source>
        <dbReference type="ARBA" id="ARBA00023125"/>
    </source>
</evidence>
<dbReference type="PANTHER" id="PTHR42756:SF1">
    <property type="entry name" value="TRANSCRIPTIONAL REPRESSOR OF EMRAB OPERON"/>
    <property type="match status" value="1"/>
</dbReference>
<evidence type="ECO:0000256" key="3">
    <source>
        <dbReference type="ARBA" id="ARBA00023163"/>
    </source>
</evidence>
<keyword evidence="6" id="KW-1185">Reference proteome</keyword>
<dbReference type="InterPro" id="IPR023187">
    <property type="entry name" value="Tscrpt_reg_MarR-type_CS"/>
</dbReference>
<dbReference type="Pfam" id="PF01047">
    <property type="entry name" value="MarR"/>
    <property type="match status" value="1"/>
</dbReference>
<dbReference type="Gene3D" id="1.10.10.10">
    <property type="entry name" value="Winged helix-like DNA-binding domain superfamily/Winged helix DNA-binding domain"/>
    <property type="match status" value="1"/>
</dbReference>
<reference evidence="5" key="1">
    <citation type="journal article" date="2014" name="Int. J. Syst. Evol. Microbiol.">
        <title>Complete genome sequence of Corynebacterium casei LMG S-19264T (=DSM 44701T), isolated from a smear-ripened cheese.</title>
        <authorList>
            <consortium name="US DOE Joint Genome Institute (JGI-PGF)"/>
            <person name="Walter F."/>
            <person name="Albersmeier A."/>
            <person name="Kalinowski J."/>
            <person name="Ruckert C."/>
        </authorList>
    </citation>
    <scope>NUCLEOTIDE SEQUENCE</scope>
    <source>
        <strain evidence="5">KCTC 23732</strain>
    </source>
</reference>
<dbReference type="GO" id="GO:0003677">
    <property type="term" value="F:DNA binding"/>
    <property type="evidence" value="ECO:0007669"/>
    <property type="project" value="UniProtKB-KW"/>
</dbReference>
<gene>
    <name evidence="5" type="ORF">GCM10011450_24410</name>
</gene>
<proteinExistence type="predicted"/>
<dbReference type="PRINTS" id="PR00598">
    <property type="entry name" value="HTHMARR"/>
</dbReference>
<accession>A0A918JNX8</accession>
<dbReference type="PROSITE" id="PS50995">
    <property type="entry name" value="HTH_MARR_2"/>
    <property type="match status" value="1"/>
</dbReference>
<dbReference type="EMBL" id="BMYS01000020">
    <property type="protein sequence ID" value="GGW93478.1"/>
    <property type="molecule type" value="Genomic_DNA"/>
</dbReference>
<reference evidence="5" key="2">
    <citation type="submission" date="2020-09" db="EMBL/GenBank/DDBJ databases">
        <authorList>
            <person name="Sun Q."/>
            <person name="Kim S."/>
        </authorList>
    </citation>
    <scope>NUCLEOTIDE SEQUENCE</scope>
    <source>
        <strain evidence="5">KCTC 23732</strain>
    </source>
</reference>
<dbReference type="InterPro" id="IPR036388">
    <property type="entry name" value="WH-like_DNA-bd_sf"/>
</dbReference>
<evidence type="ECO:0000256" key="1">
    <source>
        <dbReference type="ARBA" id="ARBA00023015"/>
    </source>
</evidence>
<feature type="domain" description="HTH marR-type" evidence="4">
    <location>
        <begin position="1"/>
        <end position="136"/>
    </location>
</feature>
<dbReference type="SUPFAM" id="SSF46785">
    <property type="entry name" value="Winged helix' DNA-binding domain"/>
    <property type="match status" value="1"/>
</dbReference>
<dbReference type="Proteomes" id="UP000608345">
    <property type="component" value="Unassembled WGS sequence"/>
</dbReference>
<dbReference type="SMART" id="SM00347">
    <property type="entry name" value="HTH_MARR"/>
    <property type="match status" value="1"/>
</dbReference>
<dbReference type="InterPro" id="IPR036390">
    <property type="entry name" value="WH_DNA-bd_sf"/>
</dbReference>